<reference evidence="1" key="1">
    <citation type="submission" date="2022-04" db="EMBL/GenBank/DDBJ databases">
        <title>Jade perch genome.</title>
        <authorList>
            <person name="Chao B."/>
        </authorList>
    </citation>
    <scope>NUCLEOTIDE SEQUENCE</scope>
    <source>
        <strain evidence="1">CB-2022</strain>
    </source>
</reference>
<gene>
    <name evidence="1" type="ORF">L3Q82_020767</name>
</gene>
<name>A0ACB8VBP1_9TELE</name>
<protein>
    <submittedName>
        <fullName evidence="1">Uncharacterized protein</fullName>
    </submittedName>
</protein>
<dbReference type="Proteomes" id="UP000831701">
    <property type="component" value="Chromosome 24"/>
</dbReference>
<organism evidence="1 2">
    <name type="scientific">Scortum barcoo</name>
    <name type="common">barcoo grunter</name>
    <dbReference type="NCBI Taxonomy" id="214431"/>
    <lineage>
        <taxon>Eukaryota</taxon>
        <taxon>Metazoa</taxon>
        <taxon>Chordata</taxon>
        <taxon>Craniata</taxon>
        <taxon>Vertebrata</taxon>
        <taxon>Euteleostomi</taxon>
        <taxon>Actinopterygii</taxon>
        <taxon>Neopterygii</taxon>
        <taxon>Teleostei</taxon>
        <taxon>Neoteleostei</taxon>
        <taxon>Acanthomorphata</taxon>
        <taxon>Eupercaria</taxon>
        <taxon>Centrarchiformes</taxon>
        <taxon>Terapontoidei</taxon>
        <taxon>Terapontidae</taxon>
        <taxon>Scortum</taxon>
    </lineage>
</organism>
<evidence type="ECO:0000313" key="1">
    <source>
        <dbReference type="EMBL" id="KAI3351938.1"/>
    </source>
</evidence>
<dbReference type="EMBL" id="CM041554">
    <property type="protein sequence ID" value="KAI3351938.1"/>
    <property type="molecule type" value="Genomic_DNA"/>
</dbReference>
<feature type="non-terminal residue" evidence="1">
    <location>
        <position position="1"/>
    </location>
</feature>
<sequence length="2366" mass="265754">HSVRQVSPLSSFLAGSIMCDRNLESDHMEDFSLMNSRLDSFRGSSLTQQVSAEKLARAGFYFTGHADRVRCFSCQKTVENWCRGDRPVERHKEVSPSCIFLSCTHHTSFNSSPETILTNGSAYDEEAEDMQYRLRTGEVVDESIYPMAPHMKSEEARLQTFSSWPSTAPVRPQDLAEAGFFYMGQGDQVQCFCCGGKLNGWEAGDTAWGEHSHHYPNCFFILGHDVGNIPFQGGTEDSSSSGQNANRFVSMGSFEERLGSLAGVQHPIDHARLATAGFYSTGTGDEVLCFHCGGGLKDWQPEEDPWEEHAKHYPGCRFLLTEKGQEFVSIIQLQGPRRNGAVSIQYFYKQLINRVVVDFADNHWNWGLSQGGGNYEQFQIPTSSHQNGFSGNRNEVLQSAVAQKAIGIGLDPSVVEKTTLEKISQTGSGYSSLQALIEDCLNNTPESEAAETQSQDEDPLEKLQRLQREKQCKICMDRDICMVFIPCGHLVACKECSDSLIKCPICCGAIKQKVEIDLNFDSNILIVSNRDTDTRFSSDTDFSEDLDGRSTNSAKGKGGKKGKKAAGEKGKGGKGAGRINGHHQENGMENMMLFEVVKLGRSAMQSVVDDWIESYKHDRDVALLDLINFFIQCSGCKGVVSGEMFRNMQNSEIIRRMTEEFDEDSGDYPLTIAGPQWKKFKSSFCEFISVLVRQCQYSIIYDEYMMDTVISLLTGLSDSQVRAFRHTSTLAAMKLMTALVNVALNLSINMDNTQRQYEAERNKMVAKRANDRLELLLQKRKELQENQDEIENMMNAIFKGVFVHRYRDSIAEIRAICIEEIGVWMKLYSDAFLNDSYLKYVGWTMHDKQGEVRLKCLTALQGLYYNRELNARLELFTSRFKDRIVSMTLDKEYDVAVQAIKLLTLVLNSTDEVLTPEDCESVYHLVYSAHRPVAIAAGEFLFKKLFSQREPEEEGAPKRRGRQSPNANLIKTTVFFFLESELHEHAAYLVDSLWECGAELLKDWECMISLLLDDPLPGEEALTDRQETALIEIMLCTVRQAAECHPPVGRGTGKRVMTAKEKKTQLDDRTRMTELFAVALPPLLAKYAVDAEKVTNLLQLPQFFDLEIYTTGRLEKHLESLLRQIREIVEKHTDTEVLEACSKTYHALCNEEFTIFNRVDIARSQLLDELVDKFNRLLEDFLQEGEDADEDDAYQVLSTLKRITAFHNAHDLSGWDLFTSNFKLLNTGIENGDMPEQQIVIHSLQCTHYVILWHLAKSSEGSSRKDDLVTLRKQMRAFCMMCQRYLTNVNTAVKEQAFTILCDLLLIFSHQMVSGGREHLEPLVYSPEDSLQSELLSFILNHVFIDQDEDTNSTDGQQDDEAVKIEALHKRRNLLAAYCKLIIYCVVEMRTGADIFKQYMRYYNDYGDIIKETMSKTRQIDKIQCAKTLILSLQQLFNEMLSELGHGFDRSSSAFCGIKELARRFSLTFGLDQVKTRDAIAMLHKDGIEFAFKDPSPQGEGGPPLNLAFLDILSEFSSKLMRQDKRTVHMYLERFMTFQMALQREDCWLPLISYRNSLQAGGDDDTMSVMSGYSSRGSSIRSKKIKPPAATAGTSAAKRKLPEEESSSSEVWQQSMQTPVMMPSPHLTSTAMRDPKRSRDDSFMGVYPLPHDQQQPHQHPQHHQQTPQHHQTPMDYNSQVTWMLAQRQQEEARQQQERAMNYAKLRTNLQHAIRRSTGLMEEDEEPIVEDVMMSSEGRMDDLNEGMDFDTMDIDLKMEYPIRPPSKNRRERSELKPDYFDPASIMDESVRLIHTLSLRLVSPPQQKKNVPVHLGVFGERGAVDPWAIGSGRQGRGEEGSAQRTGRHRTGDRTGGGGGRREVRVAAAIKRLWFDHTLTTTSTLCPPSPSRSHVPIGRQALAAAVALVKAVHGRHLIGSQRIRYLSVTSPLDAEVSGIPGRPGLQTGHTSSAATGLCVCCYCGNTGLRAASRGCSLLATEAAQAHRPTLRVTVPAVRTHRQNGGTRLLEVLPLDLYFNVQVGAALGQVAGDYNLELAESQLPQPVRSGSGDKQDDGRGRVRWERDGKHTHTSENTRFVAGKGLVIYPDIGDKLDIICPKADQGREYEYYKLYLVKREQAESCSTVLDPNVLVNCNKPEKDIKFTIKFQEFSPNYMGLEFKKNVNYYITSTSNGTVEGLENREGGVCKSRAMKVIMKVGQVPNAVNPMAPEAPEDNAIPESSPSPPDQGRVPEIPANPNLQNQDQSGSSANSDGILGSKVAVFSAIGAGCIIFLLLILLLVILLIKMRKRARKNTHSQPRPSALSLSTLSNPKLPGGTAGTEPSDIIIPLRTENNYCPHYEKVSGDYGHPVYIVQEMPPQSPANIYYKV</sequence>
<proteinExistence type="predicted"/>
<accession>A0ACB8VBP1</accession>
<evidence type="ECO:0000313" key="2">
    <source>
        <dbReference type="Proteomes" id="UP000831701"/>
    </source>
</evidence>
<keyword evidence="2" id="KW-1185">Reference proteome</keyword>
<comment type="caution">
    <text evidence="1">The sequence shown here is derived from an EMBL/GenBank/DDBJ whole genome shotgun (WGS) entry which is preliminary data.</text>
</comment>